<dbReference type="Gene3D" id="2.30.29.30">
    <property type="entry name" value="Pleckstrin-homology domain (PH domain)/Phosphotyrosine-binding domain (PTB)"/>
    <property type="match status" value="1"/>
</dbReference>
<keyword evidence="2 4" id="KW-0863">Zinc-finger</keyword>
<dbReference type="PANTHER" id="PTHR46280:SF2">
    <property type="entry name" value="PLECKSTRIN HOMOLOGY DOMAIN-CONTAINING FAMILY F MEMBER 1"/>
    <property type="match status" value="1"/>
</dbReference>
<dbReference type="InterPro" id="IPR013083">
    <property type="entry name" value="Znf_RING/FYVE/PHD"/>
</dbReference>
<dbReference type="GO" id="GO:0008333">
    <property type="term" value="P:endosome to lysosome transport"/>
    <property type="evidence" value="ECO:0007669"/>
    <property type="project" value="TreeGrafter"/>
</dbReference>
<dbReference type="InterPro" id="IPR051765">
    <property type="entry name" value="PH_domain-containing_F"/>
</dbReference>
<feature type="domain" description="PH" evidence="5">
    <location>
        <begin position="35"/>
        <end position="130"/>
    </location>
</feature>
<dbReference type="PANTHER" id="PTHR46280">
    <property type="entry name" value="PLECKSTRIN HOMOLOGY DOMAIN-CONTAINING FAMILY F MEMBER 2-RELATED"/>
    <property type="match status" value="1"/>
</dbReference>
<keyword evidence="8" id="KW-1185">Reference proteome</keyword>
<dbReference type="PROSITE" id="PS50178">
    <property type="entry name" value="ZF_FYVE"/>
    <property type="match status" value="1"/>
</dbReference>
<keyword evidence="1" id="KW-0479">Metal-binding</keyword>
<dbReference type="InterPro" id="IPR000306">
    <property type="entry name" value="Znf_FYVE"/>
</dbReference>
<dbReference type="InterPro" id="IPR001849">
    <property type="entry name" value="PH_domain"/>
</dbReference>
<dbReference type="GO" id="GO:0007032">
    <property type="term" value="P:endosome organization"/>
    <property type="evidence" value="ECO:0007669"/>
    <property type="project" value="TreeGrafter"/>
</dbReference>
<sequence length="274" mass="31849">MGDTLLFPNDNQRRIMAVQKSFGPSGARLLDPNRILIGEGRLMKQSRHGPQPKAFFLFNDMLVYGTIVINGRWFAKQKIIALADIRLQDLEDGYMRNQWLIQTPTKSFNVSAMSRDEKLAWIEHIQVSQTRLPMGDQPVAINWIPDHASAICMRCTRKFTMTHRRHHCRKCGFLVCAACSRNRAVIGHIHPTKRLRVCKQCHTCLSEREPEVRRRDSGDSIVMSSDEEEQPSFDDHFYEDYIEEDYDPVNWADTGMDTFSHYVYIKPEHVWPPV</sequence>
<evidence type="ECO:0000259" key="5">
    <source>
        <dbReference type="PROSITE" id="PS50003"/>
    </source>
</evidence>
<evidence type="ECO:0000256" key="1">
    <source>
        <dbReference type="ARBA" id="ARBA00022723"/>
    </source>
</evidence>
<dbReference type="GO" id="GO:0005769">
    <property type="term" value="C:early endosome"/>
    <property type="evidence" value="ECO:0007669"/>
    <property type="project" value="TreeGrafter"/>
</dbReference>
<dbReference type="SUPFAM" id="SSF57903">
    <property type="entry name" value="FYVE/PHD zinc finger"/>
    <property type="match status" value="1"/>
</dbReference>
<name>A0AAW0NYF3_9GOBI</name>
<dbReference type="GO" id="GO:0035091">
    <property type="term" value="F:phosphatidylinositol binding"/>
    <property type="evidence" value="ECO:0007669"/>
    <property type="project" value="TreeGrafter"/>
</dbReference>
<evidence type="ECO:0000313" key="7">
    <source>
        <dbReference type="EMBL" id="KAK7912860.1"/>
    </source>
</evidence>
<evidence type="ECO:0000313" key="8">
    <source>
        <dbReference type="Proteomes" id="UP001460270"/>
    </source>
</evidence>
<evidence type="ECO:0000256" key="4">
    <source>
        <dbReference type="PROSITE-ProRule" id="PRU00091"/>
    </source>
</evidence>
<feature type="domain" description="FYVE-type" evidence="6">
    <location>
        <begin position="146"/>
        <end position="206"/>
    </location>
</feature>
<protein>
    <submittedName>
        <fullName evidence="7">Uncharacterized protein</fullName>
    </submittedName>
</protein>
<dbReference type="InterPro" id="IPR011993">
    <property type="entry name" value="PH-like_dom_sf"/>
</dbReference>
<comment type="caution">
    <text evidence="7">The sequence shown here is derived from an EMBL/GenBank/DDBJ whole genome shotgun (WGS) entry which is preliminary data.</text>
</comment>
<gene>
    <name evidence="7" type="ORF">WMY93_013071</name>
</gene>
<accession>A0AAW0NYF3</accession>
<dbReference type="SMART" id="SM00064">
    <property type="entry name" value="FYVE"/>
    <property type="match status" value="1"/>
</dbReference>
<dbReference type="InterPro" id="IPR017455">
    <property type="entry name" value="Znf_FYVE-rel"/>
</dbReference>
<organism evidence="7 8">
    <name type="scientific">Mugilogobius chulae</name>
    <name type="common">yellowstripe goby</name>
    <dbReference type="NCBI Taxonomy" id="88201"/>
    <lineage>
        <taxon>Eukaryota</taxon>
        <taxon>Metazoa</taxon>
        <taxon>Chordata</taxon>
        <taxon>Craniata</taxon>
        <taxon>Vertebrata</taxon>
        <taxon>Euteleostomi</taxon>
        <taxon>Actinopterygii</taxon>
        <taxon>Neopterygii</taxon>
        <taxon>Teleostei</taxon>
        <taxon>Neoteleostei</taxon>
        <taxon>Acanthomorphata</taxon>
        <taxon>Gobiaria</taxon>
        <taxon>Gobiiformes</taxon>
        <taxon>Gobioidei</taxon>
        <taxon>Gobiidae</taxon>
        <taxon>Gobionellinae</taxon>
        <taxon>Mugilogobius</taxon>
    </lineage>
</organism>
<evidence type="ECO:0000259" key="6">
    <source>
        <dbReference type="PROSITE" id="PS50178"/>
    </source>
</evidence>
<dbReference type="EMBL" id="JBBPFD010000009">
    <property type="protein sequence ID" value="KAK7912860.1"/>
    <property type="molecule type" value="Genomic_DNA"/>
</dbReference>
<reference evidence="8" key="1">
    <citation type="submission" date="2024-04" db="EMBL/GenBank/DDBJ databases">
        <title>Salinicola lusitanus LLJ914,a marine bacterium isolated from the Okinawa Trough.</title>
        <authorList>
            <person name="Li J."/>
        </authorList>
    </citation>
    <scope>NUCLEOTIDE SEQUENCE [LARGE SCALE GENOMIC DNA]</scope>
</reference>
<proteinExistence type="predicted"/>
<dbReference type="Pfam" id="PF01363">
    <property type="entry name" value="FYVE"/>
    <property type="match status" value="1"/>
</dbReference>
<dbReference type="Proteomes" id="UP001460270">
    <property type="component" value="Unassembled WGS sequence"/>
</dbReference>
<dbReference type="Gene3D" id="3.30.40.10">
    <property type="entry name" value="Zinc/RING finger domain, C3HC4 (zinc finger)"/>
    <property type="match status" value="1"/>
</dbReference>
<dbReference type="SUPFAM" id="SSF50729">
    <property type="entry name" value="PH domain-like"/>
    <property type="match status" value="1"/>
</dbReference>
<dbReference type="PROSITE" id="PS50003">
    <property type="entry name" value="PH_DOMAIN"/>
    <property type="match status" value="1"/>
</dbReference>
<dbReference type="InterPro" id="IPR011011">
    <property type="entry name" value="Znf_FYVE_PHD"/>
</dbReference>
<dbReference type="Pfam" id="PF00169">
    <property type="entry name" value="PH"/>
    <property type="match status" value="1"/>
</dbReference>
<keyword evidence="3" id="KW-0862">Zinc</keyword>
<evidence type="ECO:0000256" key="2">
    <source>
        <dbReference type="ARBA" id="ARBA00022771"/>
    </source>
</evidence>
<dbReference type="AlphaFoldDB" id="A0AAW0NYF3"/>
<dbReference type="SMART" id="SM00233">
    <property type="entry name" value="PH"/>
    <property type="match status" value="1"/>
</dbReference>
<dbReference type="GO" id="GO:0008270">
    <property type="term" value="F:zinc ion binding"/>
    <property type="evidence" value="ECO:0007669"/>
    <property type="project" value="UniProtKB-KW"/>
</dbReference>
<evidence type="ECO:0000256" key="3">
    <source>
        <dbReference type="ARBA" id="ARBA00022833"/>
    </source>
</evidence>